<dbReference type="AlphaFoldDB" id="A0A9P5SGP3"/>
<evidence type="ECO:0000313" key="3">
    <source>
        <dbReference type="Proteomes" id="UP000696485"/>
    </source>
</evidence>
<feature type="region of interest" description="Disordered" evidence="1">
    <location>
        <begin position="1"/>
        <end position="94"/>
    </location>
</feature>
<evidence type="ECO:0000256" key="1">
    <source>
        <dbReference type="SAM" id="MobiDB-lite"/>
    </source>
</evidence>
<protein>
    <submittedName>
        <fullName evidence="2">Uncharacterized protein</fullName>
    </submittedName>
</protein>
<dbReference type="Proteomes" id="UP000696485">
    <property type="component" value="Unassembled WGS sequence"/>
</dbReference>
<gene>
    <name evidence="2" type="ORF">BG006_009792</name>
</gene>
<name>A0A9P5SGP3_9FUNG</name>
<feature type="compositionally biased region" description="Basic and acidic residues" evidence="1">
    <location>
        <begin position="59"/>
        <end position="76"/>
    </location>
</feature>
<keyword evidence="3" id="KW-1185">Reference proteome</keyword>
<proteinExistence type="predicted"/>
<feature type="compositionally biased region" description="Polar residues" evidence="1">
    <location>
        <begin position="1"/>
        <end position="19"/>
    </location>
</feature>
<comment type="caution">
    <text evidence="2">The sequence shown here is derived from an EMBL/GenBank/DDBJ whole genome shotgun (WGS) entry which is preliminary data.</text>
</comment>
<accession>A0A9P5SGP3</accession>
<feature type="non-terminal residue" evidence="2">
    <location>
        <position position="94"/>
    </location>
</feature>
<dbReference type="EMBL" id="JAAAUY010000731">
    <property type="protein sequence ID" value="KAF9326837.1"/>
    <property type="molecule type" value="Genomic_DNA"/>
</dbReference>
<reference evidence="2" key="1">
    <citation type="journal article" date="2020" name="Fungal Divers.">
        <title>Resolving the Mortierellaceae phylogeny through synthesis of multi-gene phylogenetics and phylogenomics.</title>
        <authorList>
            <person name="Vandepol N."/>
            <person name="Liber J."/>
            <person name="Desiro A."/>
            <person name="Na H."/>
            <person name="Kennedy M."/>
            <person name="Barry K."/>
            <person name="Grigoriev I.V."/>
            <person name="Miller A.N."/>
            <person name="O'Donnell K."/>
            <person name="Stajich J.E."/>
            <person name="Bonito G."/>
        </authorList>
    </citation>
    <scope>NUCLEOTIDE SEQUENCE</scope>
    <source>
        <strain evidence="2">NVP1</strain>
    </source>
</reference>
<sequence>MNSNTTPTSGNHAQRSSINKNHDDDGSMLSQLQHHSHHGFPVKLRRDGDGSMISQLQHHVPDDVPVKMRALHDHTTNSRVAGDDFGGLRPKDHS</sequence>
<organism evidence="2 3">
    <name type="scientific">Podila minutissima</name>
    <dbReference type="NCBI Taxonomy" id="64525"/>
    <lineage>
        <taxon>Eukaryota</taxon>
        <taxon>Fungi</taxon>
        <taxon>Fungi incertae sedis</taxon>
        <taxon>Mucoromycota</taxon>
        <taxon>Mortierellomycotina</taxon>
        <taxon>Mortierellomycetes</taxon>
        <taxon>Mortierellales</taxon>
        <taxon>Mortierellaceae</taxon>
        <taxon>Podila</taxon>
    </lineage>
</organism>
<evidence type="ECO:0000313" key="2">
    <source>
        <dbReference type="EMBL" id="KAF9326837.1"/>
    </source>
</evidence>